<reference evidence="5" key="1">
    <citation type="journal article" date="2019" name="Toxins">
        <title>Detection of Abrin-Like and Prepropulchellin-Like Toxin Genes and Transcripts Using Whole Genome Sequencing and Full-Length Transcript Sequencing of Abrus precatorius.</title>
        <authorList>
            <person name="Hovde B.T."/>
            <person name="Daligault H.E."/>
            <person name="Hanschen E.R."/>
            <person name="Kunde Y.A."/>
            <person name="Johnson M.B."/>
            <person name="Starkenburg S.R."/>
            <person name="Johnson S.L."/>
        </authorList>
    </citation>
    <scope>NUCLEOTIDE SEQUENCE [LARGE SCALE GENOMIC DNA]</scope>
</reference>
<dbReference type="GO" id="GO:0004190">
    <property type="term" value="F:aspartic-type endopeptidase activity"/>
    <property type="evidence" value="ECO:0007669"/>
    <property type="project" value="InterPro"/>
</dbReference>
<evidence type="ECO:0000256" key="1">
    <source>
        <dbReference type="ARBA" id="ARBA00007447"/>
    </source>
</evidence>
<protein>
    <submittedName>
        <fullName evidence="6">Aspartyl protease family protein At5g10770-like</fullName>
    </submittedName>
</protein>
<feature type="chain" id="PRO_5034070481" evidence="3">
    <location>
        <begin position="27"/>
        <end position="457"/>
    </location>
</feature>
<keyword evidence="5" id="KW-1185">Reference proteome</keyword>
<feature type="active site" evidence="2">
    <location>
        <position position="332"/>
    </location>
</feature>
<dbReference type="OrthoDB" id="1429392at2759"/>
<dbReference type="PROSITE" id="PS51767">
    <property type="entry name" value="PEPTIDASE_A1"/>
    <property type="match status" value="1"/>
</dbReference>
<dbReference type="InterPro" id="IPR033121">
    <property type="entry name" value="PEPTIDASE_A1"/>
</dbReference>
<evidence type="ECO:0000313" key="6">
    <source>
        <dbReference type="RefSeq" id="XP_027338197.1"/>
    </source>
</evidence>
<name>A0A8B8K348_ABRPR</name>
<dbReference type="GeneID" id="113852151"/>
<dbReference type="GO" id="GO:0006508">
    <property type="term" value="P:proteolysis"/>
    <property type="evidence" value="ECO:0007669"/>
    <property type="project" value="InterPro"/>
</dbReference>
<reference evidence="6" key="2">
    <citation type="submission" date="2025-08" db="UniProtKB">
        <authorList>
            <consortium name="RefSeq"/>
        </authorList>
    </citation>
    <scope>IDENTIFICATION</scope>
    <source>
        <tissue evidence="6">Young leaves</tissue>
    </source>
</reference>
<proteinExistence type="inferred from homology"/>
<dbReference type="SUPFAM" id="SSF50630">
    <property type="entry name" value="Acid proteases"/>
    <property type="match status" value="1"/>
</dbReference>
<dbReference type="InterPro" id="IPR032861">
    <property type="entry name" value="TAXi_N"/>
</dbReference>
<dbReference type="InterPro" id="IPR032799">
    <property type="entry name" value="TAXi_C"/>
</dbReference>
<dbReference type="PANTHER" id="PTHR13683:SF750">
    <property type="entry name" value="ASPARTYL PROTEASE AED1"/>
    <property type="match status" value="1"/>
</dbReference>
<sequence>MGSFTFSLLRFLFLLFLLNSLHKSSAFQRPKQSNHFHIVELNSLLAASTCNRNTTDSTPEEYLELVHKYGPCSKSKHGKAKAPNVRKILEGDQTRPNLKQHRKNQIGVKWDGGINQEYVVNVGLGTPKRVFTLMMDTGSSLLWTQCQPCKLGRQGCDKQIHPYFDPSKSSTYANITCPTHTCSQANTTLGFTTCISSTCLYEAAYVDGSGVAGFLAKERLSVGYDTFNDIIFGCIEANINNTLVDVDGIIGLGQDYVSFLEQTTQTYHRVFSYCLPTKTSDIGFLKFGKSKTVSNSLMYTQLGSGYAIPLVGIILGGTKLPIAFKKGAASIDSGSSISALPSKDYITLRDAYRKAMPHYRLVKPPKDYEILDTCYFVDDHRKLKFPKMSFLFKDGLVLDIPHVGIAFPVNSTVVCLPFTVIPGGGDDVLFGNAQQKTLEIVYDVAGGKIGFGYDGCK</sequence>
<feature type="signal peptide" evidence="3">
    <location>
        <begin position="1"/>
        <end position="26"/>
    </location>
</feature>
<evidence type="ECO:0000256" key="3">
    <source>
        <dbReference type="SAM" id="SignalP"/>
    </source>
</evidence>
<dbReference type="InterPro" id="IPR001461">
    <property type="entry name" value="Aspartic_peptidase_A1"/>
</dbReference>
<comment type="similarity">
    <text evidence="1">Belongs to the peptidase A1 family.</text>
</comment>
<evidence type="ECO:0000313" key="5">
    <source>
        <dbReference type="Proteomes" id="UP000694853"/>
    </source>
</evidence>
<gene>
    <name evidence="6" type="primary">LOC113852151</name>
</gene>
<keyword evidence="3" id="KW-0732">Signal</keyword>
<dbReference type="Gene3D" id="2.40.70.10">
    <property type="entry name" value="Acid Proteases"/>
    <property type="match status" value="2"/>
</dbReference>
<organism evidence="5 6">
    <name type="scientific">Abrus precatorius</name>
    <name type="common">Indian licorice</name>
    <name type="synonym">Glycine abrus</name>
    <dbReference type="NCBI Taxonomy" id="3816"/>
    <lineage>
        <taxon>Eukaryota</taxon>
        <taxon>Viridiplantae</taxon>
        <taxon>Streptophyta</taxon>
        <taxon>Embryophyta</taxon>
        <taxon>Tracheophyta</taxon>
        <taxon>Spermatophyta</taxon>
        <taxon>Magnoliopsida</taxon>
        <taxon>eudicotyledons</taxon>
        <taxon>Gunneridae</taxon>
        <taxon>Pentapetalae</taxon>
        <taxon>rosids</taxon>
        <taxon>fabids</taxon>
        <taxon>Fabales</taxon>
        <taxon>Fabaceae</taxon>
        <taxon>Papilionoideae</taxon>
        <taxon>50 kb inversion clade</taxon>
        <taxon>NPAAA clade</taxon>
        <taxon>indigoferoid/millettioid clade</taxon>
        <taxon>Abreae</taxon>
        <taxon>Abrus</taxon>
    </lineage>
</organism>
<dbReference type="KEGG" id="aprc:113852151"/>
<dbReference type="RefSeq" id="XP_027338197.1">
    <property type="nucleotide sequence ID" value="XM_027482396.1"/>
</dbReference>
<evidence type="ECO:0000259" key="4">
    <source>
        <dbReference type="PROSITE" id="PS51767"/>
    </source>
</evidence>
<feature type="domain" description="Peptidase A1" evidence="4">
    <location>
        <begin position="118"/>
        <end position="452"/>
    </location>
</feature>
<dbReference type="PANTHER" id="PTHR13683">
    <property type="entry name" value="ASPARTYL PROTEASES"/>
    <property type="match status" value="1"/>
</dbReference>
<accession>A0A8B8K348</accession>
<dbReference type="Proteomes" id="UP000694853">
    <property type="component" value="Unplaced"/>
</dbReference>
<evidence type="ECO:0000256" key="2">
    <source>
        <dbReference type="PIRSR" id="PIRSR601461-1"/>
    </source>
</evidence>
<dbReference type="AlphaFoldDB" id="A0A8B8K348"/>
<dbReference type="InterPro" id="IPR021109">
    <property type="entry name" value="Peptidase_aspartic_dom_sf"/>
</dbReference>
<dbReference type="Pfam" id="PF14541">
    <property type="entry name" value="TAXi_C"/>
    <property type="match status" value="1"/>
</dbReference>
<dbReference type="Pfam" id="PF14543">
    <property type="entry name" value="TAXi_N"/>
    <property type="match status" value="1"/>
</dbReference>
<feature type="active site" evidence="2">
    <location>
        <position position="136"/>
    </location>
</feature>